<name>A0A9D2RFS6_9FIRM</name>
<proteinExistence type="predicted"/>
<dbReference type="AlphaFoldDB" id="A0A9D2RFS6"/>
<dbReference type="InterPro" id="IPR022476">
    <property type="entry name" value="Spore_YabP/YqfC"/>
</dbReference>
<gene>
    <name evidence="1" type="ORF">H9910_00965</name>
</gene>
<dbReference type="Proteomes" id="UP000823909">
    <property type="component" value="Unassembled WGS sequence"/>
</dbReference>
<reference evidence="1" key="1">
    <citation type="journal article" date="2021" name="PeerJ">
        <title>Extensive microbial diversity within the chicken gut microbiome revealed by metagenomics and culture.</title>
        <authorList>
            <person name="Gilroy R."/>
            <person name="Ravi A."/>
            <person name="Getino M."/>
            <person name="Pursley I."/>
            <person name="Horton D.L."/>
            <person name="Alikhan N.F."/>
            <person name="Baker D."/>
            <person name="Gharbi K."/>
            <person name="Hall N."/>
            <person name="Watson M."/>
            <person name="Adriaenssens E.M."/>
            <person name="Foster-Nyarko E."/>
            <person name="Jarju S."/>
            <person name="Secka A."/>
            <person name="Antonio M."/>
            <person name="Oren A."/>
            <person name="Chaudhuri R.R."/>
            <person name="La Ragione R."/>
            <person name="Hildebrand F."/>
            <person name="Pallen M.J."/>
        </authorList>
    </citation>
    <scope>NUCLEOTIDE SEQUENCE</scope>
    <source>
        <strain evidence="1">ChiBcec15-3976</strain>
    </source>
</reference>
<sequence>MCGIFMEREQLRDRLVEAAGLPRDVLQKAPVLTVTGDFEVYIGNYRGIEEYSDVLVRIRTRTGQIRVTGSRLQVDYYTNDEMKVTGKIGEIRFENGREEP</sequence>
<dbReference type="Pfam" id="PF07873">
    <property type="entry name" value="YabP"/>
    <property type="match status" value="1"/>
</dbReference>
<evidence type="ECO:0000313" key="1">
    <source>
        <dbReference type="EMBL" id="HJD41571.1"/>
    </source>
</evidence>
<organism evidence="1 2">
    <name type="scientific">Candidatus Mediterraneibacter quadrami</name>
    <dbReference type="NCBI Taxonomy" id="2838684"/>
    <lineage>
        <taxon>Bacteria</taxon>
        <taxon>Bacillati</taxon>
        <taxon>Bacillota</taxon>
        <taxon>Clostridia</taxon>
        <taxon>Lachnospirales</taxon>
        <taxon>Lachnospiraceae</taxon>
        <taxon>Mediterraneibacter</taxon>
    </lineage>
</organism>
<dbReference type="EMBL" id="DWUU01000008">
    <property type="protein sequence ID" value="HJD41571.1"/>
    <property type="molecule type" value="Genomic_DNA"/>
</dbReference>
<reference evidence="1" key="2">
    <citation type="submission" date="2021-04" db="EMBL/GenBank/DDBJ databases">
        <authorList>
            <person name="Gilroy R."/>
        </authorList>
    </citation>
    <scope>NUCLEOTIDE SEQUENCE</scope>
    <source>
        <strain evidence="1">ChiBcec15-3976</strain>
    </source>
</reference>
<accession>A0A9D2RFS6</accession>
<evidence type="ECO:0000313" key="2">
    <source>
        <dbReference type="Proteomes" id="UP000823909"/>
    </source>
</evidence>
<protein>
    <submittedName>
        <fullName evidence="1">YabP/YqfC family sporulation protein</fullName>
    </submittedName>
</protein>
<comment type="caution">
    <text evidence="1">The sequence shown here is derived from an EMBL/GenBank/DDBJ whole genome shotgun (WGS) entry which is preliminary data.</text>
</comment>